<evidence type="ECO:0000313" key="1">
    <source>
        <dbReference type="EMBL" id="QDZ06395.1"/>
    </source>
</evidence>
<accession>A0A5B8LF76</accession>
<dbReference type="AlphaFoldDB" id="A0A5B8LF76"/>
<dbReference type="EMBL" id="CP042306">
    <property type="protein sequence ID" value="QDZ06395.1"/>
    <property type="molecule type" value="Genomic_DNA"/>
</dbReference>
<proteinExistence type="predicted"/>
<reference evidence="1 2" key="1">
    <citation type="submission" date="2019-07" db="EMBL/GenBank/DDBJ databases">
        <title>Full genome sequence of Sphingomonas sp. 4R-6-7(HKS19).</title>
        <authorList>
            <person name="Im W.-T."/>
        </authorList>
    </citation>
    <scope>NUCLEOTIDE SEQUENCE [LARGE SCALE GENOMIC DNA]</scope>
    <source>
        <strain evidence="1 2">HKS19</strain>
    </source>
</reference>
<gene>
    <name evidence="1" type="ORF">FPZ24_01990</name>
</gene>
<dbReference type="KEGG" id="spai:FPZ24_01990"/>
<sequence length="119" mass="13635">MMGEGEEIDAALARLIELIDQEFLKSGTADQTVIEQCAADLSEFFRQEKNGGPLATPERHQQLQRIMLRLFLSYDLPEPVEGQPAPTELELAEWRRRMSKIDDEATRRYAPRDQSKKSS</sequence>
<protein>
    <submittedName>
        <fullName evidence="1">Uncharacterized protein</fullName>
    </submittedName>
</protein>
<dbReference type="Proteomes" id="UP000315673">
    <property type="component" value="Chromosome"/>
</dbReference>
<organism evidence="1 2">
    <name type="scientific">Sphingomonas panacisoli</name>
    <dbReference type="NCBI Taxonomy" id="1813879"/>
    <lineage>
        <taxon>Bacteria</taxon>
        <taxon>Pseudomonadati</taxon>
        <taxon>Pseudomonadota</taxon>
        <taxon>Alphaproteobacteria</taxon>
        <taxon>Sphingomonadales</taxon>
        <taxon>Sphingomonadaceae</taxon>
        <taxon>Sphingomonas</taxon>
    </lineage>
</organism>
<name>A0A5B8LF76_9SPHN</name>
<keyword evidence="2" id="KW-1185">Reference proteome</keyword>
<evidence type="ECO:0000313" key="2">
    <source>
        <dbReference type="Proteomes" id="UP000315673"/>
    </source>
</evidence>